<gene>
    <name evidence="1" type="ORF">BO95DRAFT_446489</name>
</gene>
<keyword evidence="2" id="KW-1185">Reference proteome</keyword>
<dbReference type="Proteomes" id="UP000249057">
    <property type="component" value="Unassembled WGS sequence"/>
</dbReference>
<proteinExistence type="predicted"/>
<evidence type="ECO:0000313" key="1">
    <source>
        <dbReference type="EMBL" id="RAH41885.1"/>
    </source>
</evidence>
<accession>A0ACD1FY19</accession>
<name>A0ACD1FY19_9EURO</name>
<evidence type="ECO:0000313" key="2">
    <source>
        <dbReference type="Proteomes" id="UP000249057"/>
    </source>
</evidence>
<feature type="non-terminal residue" evidence="1">
    <location>
        <position position="73"/>
    </location>
</feature>
<organism evidence="1 2">
    <name type="scientific">Aspergillus brunneoviolaceus CBS 621.78</name>
    <dbReference type="NCBI Taxonomy" id="1450534"/>
    <lineage>
        <taxon>Eukaryota</taxon>
        <taxon>Fungi</taxon>
        <taxon>Dikarya</taxon>
        <taxon>Ascomycota</taxon>
        <taxon>Pezizomycotina</taxon>
        <taxon>Eurotiomycetes</taxon>
        <taxon>Eurotiomycetidae</taxon>
        <taxon>Eurotiales</taxon>
        <taxon>Aspergillaceae</taxon>
        <taxon>Aspergillus</taxon>
        <taxon>Aspergillus subgen. Circumdati</taxon>
    </lineage>
</organism>
<protein>
    <submittedName>
        <fullName evidence="1">Uncharacterized protein</fullName>
    </submittedName>
</protein>
<reference evidence="1" key="1">
    <citation type="submission" date="2018-02" db="EMBL/GenBank/DDBJ databases">
        <title>The genomes of Aspergillus section Nigri reveals drivers in fungal speciation.</title>
        <authorList>
            <consortium name="DOE Joint Genome Institute"/>
            <person name="Vesth T.C."/>
            <person name="Nybo J."/>
            <person name="Theobald S."/>
            <person name="Brandl J."/>
            <person name="Frisvad J.C."/>
            <person name="Nielsen K.F."/>
            <person name="Lyhne E.K."/>
            <person name="Kogle M.E."/>
            <person name="Kuo A."/>
            <person name="Riley R."/>
            <person name="Clum A."/>
            <person name="Nolan M."/>
            <person name="Lipzen A."/>
            <person name="Salamov A."/>
            <person name="Henrissat B."/>
            <person name="Wiebenga A."/>
            <person name="De vries R.P."/>
            <person name="Grigoriev I.V."/>
            <person name="Mortensen U.H."/>
            <person name="Andersen M.R."/>
            <person name="Baker S.E."/>
        </authorList>
    </citation>
    <scope>NUCLEOTIDE SEQUENCE</scope>
    <source>
        <strain evidence="1">CBS 621.78</strain>
    </source>
</reference>
<dbReference type="EMBL" id="KZ825381">
    <property type="protein sequence ID" value="RAH41885.1"/>
    <property type="molecule type" value="Genomic_DNA"/>
</dbReference>
<sequence length="73" mass="7707">MAGAGRGSKRRSDAKTLSACGFLVSVIGGGACKILPGWAGYSWIHSSKFIASKRRSHLVFREGGSALLNRISL</sequence>